<name>A0A1I7WLW8_HETBA</name>
<accession>A0A1I7WLW8</accession>
<dbReference type="WBParaSite" id="Hba_06060">
    <property type="protein sequence ID" value="Hba_06060"/>
    <property type="gene ID" value="Hba_06060"/>
</dbReference>
<evidence type="ECO:0000313" key="2">
    <source>
        <dbReference type="WBParaSite" id="Hba_06060"/>
    </source>
</evidence>
<sequence>MLTSLKKICPGQCVTSNISCMKEMMRFSDLRQEMELIHLCALSPHLWDSHIVVRFDSFRKEMEVRDKIVTEEMKRFKRSGPRYTLKLLFVVSWK</sequence>
<reference evidence="2" key="1">
    <citation type="submission" date="2016-11" db="UniProtKB">
        <authorList>
            <consortium name="WormBaseParasite"/>
        </authorList>
    </citation>
    <scope>IDENTIFICATION</scope>
</reference>
<dbReference type="AlphaFoldDB" id="A0A1I7WLW8"/>
<organism evidence="1 2">
    <name type="scientific">Heterorhabditis bacteriophora</name>
    <name type="common">Entomopathogenic nematode worm</name>
    <dbReference type="NCBI Taxonomy" id="37862"/>
    <lineage>
        <taxon>Eukaryota</taxon>
        <taxon>Metazoa</taxon>
        <taxon>Ecdysozoa</taxon>
        <taxon>Nematoda</taxon>
        <taxon>Chromadorea</taxon>
        <taxon>Rhabditida</taxon>
        <taxon>Rhabditina</taxon>
        <taxon>Rhabditomorpha</taxon>
        <taxon>Strongyloidea</taxon>
        <taxon>Heterorhabditidae</taxon>
        <taxon>Heterorhabditis</taxon>
    </lineage>
</organism>
<protein>
    <submittedName>
        <fullName evidence="2">FBD domain-containing protein</fullName>
    </submittedName>
</protein>
<keyword evidence="1" id="KW-1185">Reference proteome</keyword>
<dbReference type="Proteomes" id="UP000095283">
    <property type="component" value="Unplaced"/>
</dbReference>
<proteinExistence type="predicted"/>
<evidence type="ECO:0000313" key="1">
    <source>
        <dbReference type="Proteomes" id="UP000095283"/>
    </source>
</evidence>